<dbReference type="InterPro" id="IPR010095">
    <property type="entry name" value="Cas12f1-like_TNB"/>
</dbReference>
<feature type="domain" description="Cas12f1-like TNB" evidence="2">
    <location>
        <begin position="302"/>
        <end position="369"/>
    </location>
</feature>
<evidence type="ECO:0000313" key="3">
    <source>
        <dbReference type="EMBL" id="GAA5048441.1"/>
    </source>
</evidence>
<gene>
    <name evidence="3" type="ORF">GCM10025751_20260</name>
</gene>
<keyword evidence="3" id="KW-0540">Nuclease</keyword>
<dbReference type="EMBL" id="BAABKX010000001">
    <property type="protein sequence ID" value="GAA5048441.1"/>
    <property type="molecule type" value="Genomic_DNA"/>
</dbReference>
<keyword evidence="3" id="KW-0255">Endonuclease</keyword>
<keyword evidence="4" id="KW-1185">Reference proteome</keyword>
<dbReference type="RefSeq" id="WP_227776778.1">
    <property type="nucleotide sequence ID" value="NZ_BAABKX010000001.1"/>
</dbReference>
<proteinExistence type="predicted"/>
<dbReference type="NCBIfam" id="NF040570">
    <property type="entry name" value="guided_TnpB"/>
    <property type="match status" value="1"/>
</dbReference>
<accession>A0AAV3UGP5</accession>
<protein>
    <submittedName>
        <fullName evidence="3">RNA-guided endonuclease TnpB family protein</fullName>
    </submittedName>
</protein>
<dbReference type="Proteomes" id="UP001501729">
    <property type="component" value="Unassembled WGS sequence"/>
</dbReference>
<dbReference type="Pfam" id="PF07282">
    <property type="entry name" value="Cas12f1-like_TNB"/>
    <property type="match status" value="1"/>
</dbReference>
<dbReference type="GO" id="GO:0003677">
    <property type="term" value="F:DNA binding"/>
    <property type="evidence" value="ECO:0007669"/>
    <property type="project" value="UniProtKB-KW"/>
</dbReference>
<dbReference type="AlphaFoldDB" id="A0AAV3UGP5"/>
<keyword evidence="1" id="KW-0238">DNA-binding</keyword>
<evidence type="ECO:0000256" key="1">
    <source>
        <dbReference type="ARBA" id="ARBA00023125"/>
    </source>
</evidence>
<dbReference type="GO" id="GO:0004519">
    <property type="term" value="F:endonuclease activity"/>
    <property type="evidence" value="ECO:0007669"/>
    <property type="project" value="UniProtKB-KW"/>
</dbReference>
<dbReference type="GeneID" id="68612625"/>
<reference evidence="3 4" key="1">
    <citation type="journal article" date="2019" name="Int. J. Syst. Evol. Microbiol.">
        <title>The Global Catalogue of Microorganisms (GCM) 10K type strain sequencing project: providing services to taxonomists for standard genome sequencing and annotation.</title>
        <authorList>
            <consortium name="The Broad Institute Genomics Platform"/>
            <consortium name="The Broad Institute Genome Sequencing Center for Infectious Disease"/>
            <person name="Wu L."/>
            <person name="Ma J."/>
        </authorList>
    </citation>
    <scope>NUCLEOTIDE SEQUENCE [LARGE SCALE GENOMIC DNA]</scope>
    <source>
        <strain evidence="3 4">JCM 17504</strain>
    </source>
</reference>
<keyword evidence="3" id="KW-0378">Hydrolase</keyword>
<organism evidence="3 4">
    <name type="scientific">Haladaptatus pallidirubidus</name>
    <dbReference type="NCBI Taxonomy" id="1008152"/>
    <lineage>
        <taxon>Archaea</taxon>
        <taxon>Methanobacteriati</taxon>
        <taxon>Methanobacteriota</taxon>
        <taxon>Stenosarchaea group</taxon>
        <taxon>Halobacteria</taxon>
        <taxon>Halobacteriales</taxon>
        <taxon>Haladaptataceae</taxon>
        <taxon>Haladaptatus</taxon>
    </lineage>
</organism>
<sequence>MSGSEYFKRTAVTRLAVDSDGHERLLAMVREWKRGCQIAVNTAWGNCHTRSEVQQLAYDVLRERTELGSQHAVLATHRAAEAVKGVLERNDGTAESAEKPTFTSPTVVYDTRTMTLFDDKAVSLTTTEDRVRCDLVFPDDGYQTQYVDDDRWEPAKSNLCYRDGQFDLHIGFRAERPGADASSEAGSKEKEDATVLGVALGVENVAVTSTARFFSGEKLDHHHREFAELRADLRETETRSALRTLRQAGGRNDNFVRDTLHTVARGIVEEAEKHGCSVIAFGELETIQELLPKVDEFHAWVFERLFDFVAYRAEARGITVVQVNPEYTSQRCTACGFTHPQNRDIERTHFECLKCGNEANDHYNAAKNVGFRCIRRGPLSSRGVGAQYCALGSGRVTPDGDFIPNEELAEVQKP</sequence>
<comment type="caution">
    <text evidence="3">The sequence shown here is derived from an EMBL/GenBank/DDBJ whole genome shotgun (WGS) entry which is preliminary data.</text>
</comment>
<name>A0AAV3UGP5_9EURY</name>
<evidence type="ECO:0000259" key="2">
    <source>
        <dbReference type="Pfam" id="PF07282"/>
    </source>
</evidence>
<dbReference type="NCBIfam" id="TIGR01766">
    <property type="entry name" value="IS200/IS605 family accessory protein TnpB-like domain"/>
    <property type="match status" value="1"/>
</dbReference>
<evidence type="ECO:0000313" key="4">
    <source>
        <dbReference type="Proteomes" id="UP001501729"/>
    </source>
</evidence>